<accession>D5ZPI9</accession>
<protein>
    <submittedName>
        <fullName evidence="2">Predicted protein</fullName>
    </submittedName>
</protein>
<proteinExistence type="predicted"/>
<reference evidence="3" key="1">
    <citation type="submission" date="2008-12" db="EMBL/GenBank/DDBJ databases">
        <title>Annotation of Streptomyces ghanaensis ATCC 14672.</title>
        <authorList>
            <consortium name="The Broad Institute Genome Sequencing Platform"/>
            <consortium name="Broad Institute Microbial Sequencing Center"/>
            <person name="Fischbach M."/>
            <person name="Ward D."/>
            <person name="Young S."/>
            <person name="Kodira C.D."/>
            <person name="Zeng Q."/>
            <person name="Koehrsen M."/>
            <person name="Godfrey P."/>
            <person name="Alvarado L."/>
            <person name="Berlin A.M."/>
            <person name="Borenstein D."/>
            <person name="Chen Z."/>
            <person name="Engels R."/>
            <person name="Freedman E."/>
            <person name="Gellesch M."/>
            <person name="Goldberg J."/>
            <person name="Griggs A."/>
            <person name="Gujja S."/>
            <person name="Heiman D.I."/>
            <person name="Hepburn T.A."/>
            <person name="Howarth C."/>
            <person name="Jen D."/>
            <person name="Larson L."/>
            <person name="Lewis B."/>
            <person name="Mehta T."/>
            <person name="Park D."/>
            <person name="Pearson M."/>
            <person name="Roberts A."/>
            <person name="Saif S."/>
            <person name="Shea T.D."/>
            <person name="Shenoy N."/>
            <person name="Sisk P."/>
            <person name="Stolte C."/>
            <person name="Sykes S.N."/>
            <person name="Walk T."/>
            <person name="White J."/>
            <person name="Yandava C."/>
            <person name="Straight P."/>
            <person name="Clardy J."/>
            <person name="Hung D."/>
            <person name="Kolter R."/>
            <person name="Mekalanos J."/>
            <person name="Walker S."/>
            <person name="Walsh C.T."/>
            <person name="Wieland B.L.C."/>
            <person name="Ilzarbe M."/>
            <person name="Galagan J."/>
            <person name="Nusbaum C."/>
            <person name="Birren B."/>
        </authorList>
    </citation>
    <scope>NUCLEOTIDE SEQUENCE [LARGE SCALE GENOMIC DNA]</scope>
    <source>
        <strain evidence="3">ATCC 14672 / DSM 40746 / JCM 4963 / KCTC 9882 / NRRL B-12104 / FH 1290</strain>
    </source>
</reference>
<sequence>MYQLGEHRYDNRAASFLLPSHSPPPPPSSPPRPRRRTPDPNPTRNSLSPKDGSP</sequence>
<feature type="compositionally biased region" description="Basic and acidic residues" evidence="1">
    <location>
        <begin position="1"/>
        <end position="11"/>
    </location>
</feature>
<feature type="compositionally biased region" description="Pro residues" evidence="1">
    <location>
        <begin position="21"/>
        <end position="31"/>
    </location>
</feature>
<organism evidence="2 3">
    <name type="scientific">Streptomyces viridosporus (strain ATCC 14672 / DSM 40746 / JCM 4963 / KCTC 9882 / NRRL B-12104 / FH 1290)</name>
    <name type="common">Streptomyces ghanaensis</name>
    <dbReference type="NCBI Taxonomy" id="566461"/>
    <lineage>
        <taxon>Bacteria</taxon>
        <taxon>Bacillati</taxon>
        <taxon>Actinomycetota</taxon>
        <taxon>Actinomycetes</taxon>
        <taxon>Kitasatosporales</taxon>
        <taxon>Streptomycetaceae</taxon>
        <taxon>Streptomyces</taxon>
    </lineage>
</organism>
<gene>
    <name evidence="2" type="ORF">SSFG_03490</name>
</gene>
<dbReference type="EMBL" id="DS999641">
    <property type="protein sequence ID" value="EFE68245.2"/>
    <property type="molecule type" value="Genomic_DNA"/>
</dbReference>
<dbReference type="Proteomes" id="UP000003824">
    <property type="component" value="Unassembled WGS sequence"/>
</dbReference>
<name>D5ZPI9_STRV1</name>
<evidence type="ECO:0000256" key="1">
    <source>
        <dbReference type="SAM" id="MobiDB-lite"/>
    </source>
</evidence>
<dbReference type="AlphaFoldDB" id="D5ZPI9"/>
<feature type="region of interest" description="Disordered" evidence="1">
    <location>
        <begin position="1"/>
        <end position="54"/>
    </location>
</feature>
<evidence type="ECO:0000313" key="3">
    <source>
        <dbReference type="Proteomes" id="UP000003824"/>
    </source>
</evidence>
<evidence type="ECO:0000313" key="2">
    <source>
        <dbReference type="EMBL" id="EFE68245.2"/>
    </source>
</evidence>